<evidence type="ECO:0000256" key="1">
    <source>
        <dbReference type="ARBA" id="ARBA00022723"/>
    </source>
</evidence>
<sequence length="82" mass="9752">MEPPNNPNVQYFQNLIDGLITSRFKTENYNYNIRCSICWDDYIKGEPVTNMRCGHNFHMTCLSKWLSRKHTCPKCCKTLYPE</sequence>
<dbReference type="SUPFAM" id="SSF57850">
    <property type="entry name" value="RING/U-box"/>
    <property type="match status" value="1"/>
</dbReference>
<dbReference type="InterPro" id="IPR013083">
    <property type="entry name" value="Znf_RING/FYVE/PHD"/>
</dbReference>
<dbReference type="SMART" id="SM00184">
    <property type="entry name" value="RING"/>
    <property type="match status" value="1"/>
</dbReference>
<name>A0A7J7LLW2_9MAGN</name>
<evidence type="ECO:0000313" key="7">
    <source>
        <dbReference type="Proteomes" id="UP000541444"/>
    </source>
</evidence>
<reference evidence="6 7" key="1">
    <citation type="journal article" date="2020" name="IScience">
        <title>Genome Sequencing of the Endangered Kingdonia uniflora (Circaeasteraceae, Ranunculales) Reveals Potential Mechanisms of Evolutionary Specialization.</title>
        <authorList>
            <person name="Sun Y."/>
            <person name="Deng T."/>
            <person name="Zhang A."/>
            <person name="Moore M.J."/>
            <person name="Landis J.B."/>
            <person name="Lin N."/>
            <person name="Zhang H."/>
            <person name="Zhang X."/>
            <person name="Huang J."/>
            <person name="Zhang X."/>
            <person name="Sun H."/>
            <person name="Wang H."/>
        </authorList>
    </citation>
    <scope>NUCLEOTIDE SEQUENCE [LARGE SCALE GENOMIC DNA]</scope>
    <source>
        <strain evidence="6">TB1705</strain>
        <tissue evidence="6">Leaf</tissue>
    </source>
</reference>
<keyword evidence="7" id="KW-1185">Reference proteome</keyword>
<evidence type="ECO:0000256" key="2">
    <source>
        <dbReference type="ARBA" id="ARBA00022771"/>
    </source>
</evidence>
<dbReference type="PANTHER" id="PTHR45931">
    <property type="entry name" value="SI:CH211-59O9.10"/>
    <property type="match status" value="1"/>
</dbReference>
<evidence type="ECO:0000313" key="6">
    <source>
        <dbReference type="EMBL" id="KAF6143484.1"/>
    </source>
</evidence>
<protein>
    <recommendedName>
        <fullName evidence="5">RING-type domain-containing protein</fullName>
    </recommendedName>
</protein>
<gene>
    <name evidence="6" type="ORF">GIB67_029653</name>
</gene>
<dbReference type="GO" id="GO:0006511">
    <property type="term" value="P:ubiquitin-dependent protein catabolic process"/>
    <property type="evidence" value="ECO:0007669"/>
    <property type="project" value="TreeGrafter"/>
</dbReference>
<keyword evidence="3" id="KW-0862">Zinc</keyword>
<keyword evidence="1" id="KW-0479">Metal-binding</keyword>
<evidence type="ECO:0000259" key="5">
    <source>
        <dbReference type="PROSITE" id="PS50089"/>
    </source>
</evidence>
<dbReference type="Gene3D" id="3.30.40.10">
    <property type="entry name" value="Zinc/RING finger domain, C3HC4 (zinc finger)"/>
    <property type="match status" value="1"/>
</dbReference>
<comment type="caution">
    <text evidence="6">The sequence shown here is derived from an EMBL/GenBank/DDBJ whole genome shotgun (WGS) entry which is preliminary data.</text>
</comment>
<dbReference type="Pfam" id="PF13639">
    <property type="entry name" value="zf-RING_2"/>
    <property type="match status" value="1"/>
</dbReference>
<dbReference type="InterPro" id="IPR001841">
    <property type="entry name" value="Znf_RING"/>
</dbReference>
<dbReference type="GO" id="GO:0008270">
    <property type="term" value="F:zinc ion binding"/>
    <property type="evidence" value="ECO:0007669"/>
    <property type="project" value="UniProtKB-KW"/>
</dbReference>
<organism evidence="6 7">
    <name type="scientific">Kingdonia uniflora</name>
    <dbReference type="NCBI Taxonomy" id="39325"/>
    <lineage>
        <taxon>Eukaryota</taxon>
        <taxon>Viridiplantae</taxon>
        <taxon>Streptophyta</taxon>
        <taxon>Embryophyta</taxon>
        <taxon>Tracheophyta</taxon>
        <taxon>Spermatophyta</taxon>
        <taxon>Magnoliopsida</taxon>
        <taxon>Ranunculales</taxon>
        <taxon>Circaeasteraceae</taxon>
        <taxon>Kingdonia</taxon>
    </lineage>
</organism>
<keyword evidence="2 4" id="KW-0863">Zinc-finger</keyword>
<dbReference type="GO" id="GO:0061630">
    <property type="term" value="F:ubiquitin protein ligase activity"/>
    <property type="evidence" value="ECO:0007669"/>
    <property type="project" value="TreeGrafter"/>
</dbReference>
<dbReference type="InterPro" id="IPR051834">
    <property type="entry name" value="RING_finger_E3_ligase"/>
</dbReference>
<accession>A0A7J7LLW2</accession>
<dbReference type="OrthoDB" id="21204at2759"/>
<dbReference type="PROSITE" id="PS50089">
    <property type="entry name" value="ZF_RING_2"/>
    <property type="match status" value="1"/>
</dbReference>
<dbReference type="PANTHER" id="PTHR45931:SF3">
    <property type="entry name" value="RING ZINC FINGER-CONTAINING PROTEIN"/>
    <property type="match status" value="1"/>
</dbReference>
<dbReference type="AlphaFoldDB" id="A0A7J7LLW2"/>
<dbReference type="GO" id="GO:0005634">
    <property type="term" value="C:nucleus"/>
    <property type="evidence" value="ECO:0007669"/>
    <property type="project" value="TreeGrafter"/>
</dbReference>
<evidence type="ECO:0000256" key="4">
    <source>
        <dbReference type="PROSITE-ProRule" id="PRU00175"/>
    </source>
</evidence>
<proteinExistence type="predicted"/>
<dbReference type="Proteomes" id="UP000541444">
    <property type="component" value="Unassembled WGS sequence"/>
</dbReference>
<feature type="domain" description="RING-type" evidence="5">
    <location>
        <begin position="35"/>
        <end position="75"/>
    </location>
</feature>
<evidence type="ECO:0000256" key="3">
    <source>
        <dbReference type="ARBA" id="ARBA00022833"/>
    </source>
</evidence>
<dbReference type="EMBL" id="JACGCM010002205">
    <property type="protein sequence ID" value="KAF6143484.1"/>
    <property type="molecule type" value="Genomic_DNA"/>
</dbReference>